<dbReference type="Gene3D" id="1.20.5.500">
    <property type="entry name" value="Single helix bin"/>
    <property type="match status" value="1"/>
</dbReference>
<dbReference type="EMBL" id="MU564352">
    <property type="protein sequence ID" value="KAI5612371.1"/>
    <property type="molecule type" value="Genomic_DNA"/>
</dbReference>
<evidence type="ECO:0000256" key="1">
    <source>
        <dbReference type="ARBA" id="ARBA00022553"/>
    </source>
</evidence>
<evidence type="ECO:0000256" key="7">
    <source>
        <dbReference type="RuleBase" id="RU000685"/>
    </source>
</evidence>
<dbReference type="GO" id="GO:0045104">
    <property type="term" value="P:intermediate filament cytoskeleton organization"/>
    <property type="evidence" value="ECO:0007669"/>
    <property type="project" value="TreeGrafter"/>
</dbReference>
<evidence type="ECO:0000259" key="9">
    <source>
        <dbReference type="PROSITE" id="PS51842"/>
    </source>
</evidence>
<dbReference type="FunFam" id="1.20.5.500:FF:000001">
    <property type="entry name" value="Type II keratin 23"/>
    <property type="match status" value="1"/>
</dbReference>
<keyword evidence="1" id="KW-0597">Phosphoprotein</keyword>
<dbReference type="InterPro" id="IPR002957">
    <property type="entry name" value="Keratin_I"/>
</dbReference>
<name>A0AAD5FD28_SILAS</name>
<feature type="coiled-coil region" evidence="8">
    <location>
        <begin position="195"/>
        <end position="389"/>
    </location>
</feature>
<comment type="similarity">
    <text evidence="7">Belongs to the intermediate filament family.</text>
</comment>
<keyword evidence="3 7" id="KW-0403">Intermediate filament</keyword>
<reference evidence="10" key="1">
    <citation type="submission" date="2018-07" db="EMBL/GenBank/DDBJ databases">
        <title>Comparative genomics of catfishes provides insights into carnivory and benthic adaptation.</title>
        <authorList>
            <person name="Zhang Y."/>
            <person name="Wang D."/>
            <person name="Peng Z."/>
            <person name="Zheng S."/>
            <person name="Shao F."/>
            <person name="Tao W."/>
        </authorList>
    </citation>
    <scope>NUCLEOTIDE SEQUENCE</scope>
    <source>
        <strain evidence="10">Chongqing</strain>
    </source>
</reference>
<dbReference type="PROSITE" id="PS51842">
    <property type="entry name" value="IF_ROD_2"/>
    <property type="match status" value="1"/>
</dbReference>
<comment type="subunit">
    <text evidence="6">Heterotetramer of two type I and two type II keratins. Keratin-18 associates with keratin-8.</text>
</comment>
<feature type="non-terminal residue" evidence="10">
    <location>
        <position position="433"/>
    </location>
</feature>
<evidence type="ECO:0000256" key="2">
    <source>
        <dbReference type="ARBA" id="ARBA00022744"/>
    </source>
</evidence>
<keyword evidence="11" id="KW-1185">Reference proteome</keyword>
<keyword evidence="4 8" id="KW-0175">Coiled coil</keyword>
<dbReference type="Gene3D" id="1.20.5.170">
    <property type="match status" value="1"/>
</dbReference>
<dbReference type="SUPFAM" id="SSF64593">
    <property type="entry name" value="Intermediate filament protein, coiled coil region"/>
    <property type="match status" value="2"/>
</dbReference>
<gene>
    <name evidence="10" type="ORF">C0J50_1039</name>
</gene>
<evidence type="ECO:0000313" key="10">
    <source>
        <dbReference type="EMBL" id="KAI5612371.1"/>
    </source>
</evidence>
<evidence type="ECO:0000256" key="4">
    <source>
        <dbReference type="ARBA" id="ARBA00023054"/>
    </source>
</evidence>
<feature type="domain" description="IF rod" evidence="9">
    <location>
        <begin position="86"/>
        <end position="397"/>
    </location>
</feature>
<proteinExistence type="inferred from homology"/>
<feature type="non-terminal residue" evidence="10">
    <location>
        <position position="1"/>
    </location>
</feature>
<evidence type="ECO:0000256" key="8">
    <source>
        <dbReference type="SAM" id="Coils"/>
    </source>
</evidence>
<dbReference type="PANTHER" id="PTHR23239:SF349">
    <property type="entry name" value="KERATIN, TYPE I CYTOSKELETAL 18"/>
    <property type="match status" value="1"/>
</dbReference>
<dbReference type="InterPro" id="IPR018039">
    <property type="entry name" value="IF_conserved"/>
</dbReference>
<comment type="caution">
    <text evidence="10">The sequence shown here is derived from an EMBL/GenBank/DDBJ whole genome shotgun (WGS) entry which is preliminary data.</text>
</comment>
<evidence type="ECO:0000256" key="3">
    <source>
        <dbReference type="ARBA" id="ARBA00022754"/>
    </source>
</evidence>
<dbReference type="Gene3D" id="1.20.5.1160">
    <property type="entry name" value="Vasodilator-stimulated phosphoprotein"/>
    <property type="match status" value="1"/>
</dbReference>
<dbReference type="PROSITE" id="PS00226">
    <property type="entry name" value="IF_ROD_1"/>
    <property type="match status" value="1"/>
</dbReference>
<dbReference type="FunFam" id="1.20.5.170:FF:000002">
    <property type="entry name" value="Type I keratin KA11"/>
    <property type="match status" value="1"/>
</dbReference>
<dbReference type="InterPro" id="IPR039008">
    <property type="entry name" value="IF_rod_dom"/>
</dbReference>
<dbReference type="AlphaFoldDB" id="A0AAD5FD28"/>
<accession>A0AAD5FD28</accession>
<dbReference type="GO" id="GO:0045095">
    <property type="term" value="C:keratin filament"/>
    <property type="evidence" value="ECO:0007669"/>
    <property type="project" value="TreeGrafter"/>
</dbReference>
<sequence>HLLTHSITSFKMSTRSYSVRSSHGSIQRSSAFPAYRAASIYAGAGGQGTRISSASYSGVQSGLGSSLSSSFQVSASGNTGEIMGNEKMAMQNLNDRLASYLDKVRSLEKANSKLEQQIREALEKRGPDVRDYSRYQAILDDLRKKVFDATVDNARLVLQIDNARLAADDFRVKYESELSIRQSVEADIVGLRKVIDDTNMGRMNLESEIESLKEELIFLKKNHDNEVIELRNQISQSGVQVDVDAPKGQDLAQIMAEIRSKYEKMAQKNQEELKAWHETQIQEVQVQVSQNTEALQGARTEVTELRRQIQTLQIELESQNSLKASLEGTLRETEMRYNVEIENLNSNIRQLEAELMQLRNNIQQQTQDYEVLLNMKMKLEAEIATYRRLLDGEDFKLEDAVDEQKRVKVMTVTQTLVDGKVVSSTTETKERKV</sequence>
<dbReference type="PRINTS" id="PR01248">
    <property type="entry name" value="TYPE1KERATIN"/>
</dbReference>
<dbReference type="PANTHER" id="PTHR23239">
    <property type="entry name" value="INTERMEDIATE FILAMENT"/>
    <property type="match status" value="1"/>
</dbReference>
<comment type="function">
    <text evidence="5">When phosphorylated, plays a role in filament reorganization.</text>
</comment>
<dbReference type="GO" id="GO:0005198">
    <property type="term" value="F:structural molecule activity"/>
    <property type="evidence" value="ECO:0007669"/>
    <property type="project" value="InterPro"/>
</dbReference>
<evidence type="ECO:0000313" key="11">
    <source>
        <dbReference type="Proteomes" id="UP001205998"/>
    </source>
</evidence>
<evidence type="ECO:0000256" key="5">
    <source>
        <dbReference type="ARBA" id="ARBA00037340"/>
    </source>
</evidence>
<evidence type="ECO:0000256" key="6">
    <source>
        <dbReference type="ARBA" id="ARBA00038630"/>
    </source>
</evidence>
<dbReference type="SMART" id="SM01391">
    <property type="entry name" value="Filament"/>
    <property type="match status" value="1"/>
</dbReference>
<dbReference type="Proteomes" id="UP001205998">
    <property type="component" value="Unassembled WGS sequence"/>
</dbReference>
<organism evidence="10 11">
    <name type="scientific">Silurus asotus</name>
    <name type="common">Amur catfish</name>
    <name type="synonym">Parasilurus asotus</name>
    <dbReference type="NCBI Taxonomy" id="30991"/>
    <lineage>
        <taxon>Eukaryota</taxon>
        <taxon>Metazoa</taxon>
        <taxon>Chordata</taxon>
        <taxon>Craniata</taxon>
        <taxon>Vertebrata</taxon>
        <taxon>Euteleostomi</taxon>
        <taxon>Actinopterygii</taxon>
        <taxon>Neopterygii</taxon>
        <taxon>Teleostei</taxon>
        <taxon>Ostariophysi</taxon>
        <taxon>Siluriformes</taxon>
        <taxon>Siluridae</taxon>
        <taxon>Silurus</taxon>
    </lineage>
</organism>
<dbReference type="Pfam" id="PF00038">
    <property type="entry name" value="Filament"/>
    <property type="match status" value="1"/>
</dbReference>
<protein>
    <submittedName>
        <fullName evidence="10">Keratin, type I cytoskeletal 18</fullName>
    </submittedName>
</protein>
<keyword evidence="2" id="KW-0416">Keratin</keyword>
<dbReference type="FunFam" id="1.20.5.1160:FF:000002">
    <property type="entry name" value="Type I keratin 10"/>
    <property type="match status" value="1"/>
</dbReference>
<feature type="coiled-coil region" evidence="8">
    <location>
        <begin position="90"/>
        <end position="124"/>
    </location>
</feature>